<evidence type="ECO:0000313" key="3">
    <source>
        <dbReference type="EMBL" id="CAE7555775.1"/>
    </source>
</evidence>
<dbReference type="EMBL" id="CAJNDS010002646">
    <property type="protein sequence ID" value="CAE7555775.1"/>
    <property type="molecule type" value="Genomic_DNA"/>
</dbReference>
<dbReference type="PANTHER" id="PTHR46128">
    <property type="entry name" value="MITOCHONDRIAL GROUP I INTRON SPLICING FACTOR CCM1"/>
    <property type="match status" value="1"/>
</dbReference>
<feature type="repeat" description="PPR" evidence="2">
    <location>
        <begin position="210"/>
        <end position="244"/>
    </location>
</feature>
<evidence type="ECO:0008006" key="5">
    <source>
        <dbReference type="Google" id="ProtNLM"/>
    </source>
</evidence>
<dbReference type="InterPro" id="IPR011990">
    <property type="entry name" value="TPR-like_helical_dom_sf"/>
</dbReference>
<dbReference type="AlphaFoldDB" id="A0A812U7P2"/>
<dbReference type="OrthoDB" id="10501972at2759"/>
<dbReference type="PANTHER" id="PTHR46128:SF329">
    <property type="entry name" value="MITOCHONDRIAL GROUP I INTRON SPLICING FACTOR DMR1"/>
    <property type="match status" value="1"/>
</dbReference>
<organism evidence="3 4">
    <name type="scientific">Symbiodinium natans</name>
    <dbReference type="NCBI Taxonomy" id="878477"/>
    <lineage>
        <taxon>Eukaryota</taxon>
        <taxon>Sar</taxon>
        <taxon>Alveolata</taxon>
        <taxon>Dinophyceae</taxon>
        <taxon>Suessiales</taxon>
        <taxon>Symbiodiniaceae</taxon>
        <taxon>Symbiodinium</taxon>
    </lineage>
</organism>
<feature type="repeat" description="PPR" evidence="2">
    <location>
        <begin position="108"/>
        <end position="142"/>
    </location>
</feature>
<evidence type="ECO:0000313" key="4">
    <source>
        <dbReference type="Proteomes" id="UP000604046"/>
    </source>
</evidence>
<protein>
    <recommendedName>
        <fullName evidence="5">Pentatricopeptide repeat-containing protein</fullName>
    </recommendedName>
</protein>
<comment type="caution">
    <text evidence="3">The sequence shown here is derived from an EMBL/GenBank/DDBJ whole genome shotgun (WGS) entry which is preliminary data.</text>
</comment>
<evidence type="ECO:0000256" key="1">
    <source>
        <dbReference type="ARBA" id="ARBA00007626"/>
    </source>
</evidence>
<dbReference type="NCBIfam" id="TIGR00756">
    <property type="entry name" value="PPR"/>
    <property type="match status" value="2"/>
</dbReference>
<reference evidence="3" key="1">
    <citation type="submission" date="2021-02" db="EMBL/GenBank/DDBJ databases">
        <authorList>
            <person name="Dougan E. K."/>
            <person name="Rhodes N."/>
            <person name="Thang M."/>
            <person name="Chan C."/>
        </authorList>
    </citation>
    <scope>NUCLEOTIDE SEQUENCE</scope>
</reference>
<gene>
    <name evidence="3" type="ORF">SNAT2548_LOCUS31233</name>
</gene>
<name>A0A812U7P2_9DINO</name>
<sequence length="407" mass="43981">MPFSVCLRACEGAGRWGMVLSGLLDMWDRGFHVDSLAYNVGLKAVLAVDDWARVLTTFDDMVCRGAAPVAMDSSCSTALVAAQAGPGVAWQLVVNFLAGMRRGEVDPGTAGYNTALAACIRAGEWERAIGLFCDMERWRVAPDVFTFSSLISGVKAGAWPEKALDLFGDLRGRRLAADSVLVNAAISAASTGEAGLILLHDMLEEELRPDLFTYSSVLDTLAADARWSDAVDLVEDLRFRGLYPSNAVASTLLPKAPWAAALQLWAEAKRGLEPDQVLCGAHLASWEEGYHWQQALGSMRWMQTGHLDLTDVAFSSGILVCANARRWPEAAILLEHMENSSMKPAASNYESANRRIIVYNQGLSATAAQSLSEPKTASAAARMTSIADSVELRRSDRQLLLAEDGQP</sequence>
<dbReference type="PROSITE" id="PS51375">
    <property type="entry name" value="PPR"/>
    <property type="match status" value="2"/>
</dbReference>
<dbReference type="Proteomes" id="UP000604046">
    <property type="component" value="Unassembled WGS sequence"/>
</dbReference>
<dbReference type="InterPro" id="IPR050872">
    <property type="entry name" value="PPR_P_subfamily"/>
</dbReference>
<dbReference type="Gene3D" id="1.25.40.10">
    <property type="entry name" value="Tetratricopeptide repeat domain"/>
    <property type="match status" value="2"/>
</dbReference>
<dbReference type="Pfam" id="PF13041">
    <property type="entry name" value="PPR_2"/>
    <property type="match status" value="1"/>
</dbReference>
<comment type="similarity">
    <text evidence="1">Belongs to the PPR family. P subfamily.</text>
</comment>
<dbReference type="InterPro" id="IPR002885">
    <property type="entry name" value="PPR_rpt"/>
</dbReference>
<evidence type="ECO:0000256" key="2">
    <source>
        <dbReference type="PROSITE-ProRule" id="PRU00708"/>
    </source>
</evidence>
<proteinExistence type="inferred from homology"/>
<accession>A0A812U7P2</accession>
<keyword evidence="4" id="KW-1185">Reference proteome</keyword>